<comment type="caution">
    <text evidence="2">The sequence shown here is derived from an EMBL/GenBank/DDBJ whole genome shotgun (WGS) entry which is preliminary data.</text>
</comment>
<keyword evidence="3" id="KW-1185">Reference proteome</keyword>
<accession>A0AAN8G256</accession>
<reference evidence="2 3" key="1">
    <citation type="submission" date="2019-10" db="EMBL/GenBank/DDBJ databases">
        <title>Assembly and Annotation for the nematode Trichostrongylus colubriformis.</title>
        <authorList>
            <person name="Martin J."/>
        </authorList>
    </citation>
    <scope>NUCLEOTIDE SEQUENCE [LARGE SCALE GENOMIC DNA]</scope>
    <source>
        <strain evidence="2">G859</strain>
        <tissue evidence="2">Whole worm</tissue>
    </source>
</reference>
<organism evidence="2 3">
    <name type="scientific">Trichostrongylus colubriformis</name>
    <name type="common">Black scour worm</name>
    <dbReference type="NCBI Taxonomy" id="6319"/>
    <lineage>
        <taxon>Eukaryota</taxon>
        <taxon>Metazoa</taxon>
        <taxon>Ecdysozoa</taxon>
        <taxon>Nematoda</taxon>
        <taxon>Chromadorea</taxon>
        <taxon>Rhabditida</taxon>
        <taxon>Rhabditina</taxon>
        <taxon>Rhabditomorpha</taxon>
        <taxon>Strongyloidea</taxon>
        <taxon>Trichostrongylidae</taxon>
        <taxon>Trichostrongylus</taxon>
    </lineage>
</organism>
<dbReference type="AlphaFoldDB" id="A0AAN8G256"/>
<name>A0AAN8G256_TRICO</name>
<feature type="transmembrane region" description="Helical" evidence="1">
    <location>
        <begin position="34"/>
        <end position="55"/>
    </location>
</feature>
<dbReference type="Proteomes" id="UP001331761">
    <property type="component" value="Unassembled WGS sequence"/>
</dbReference>
<evidence type="ECO:0000313" key="3">
    <source>
        <dbReference type="Proteomes" id="UP001331761"/>
    </source>
</evidence>
<keyword evidence="1" id="KW-1133">Transmembrane helix</keyword>
<keyword evidence="1" id="KW-0472">Membrane</keyword>
<protein>
    <submittedName>
        <fullName evidence="2">Uncharacterized protein</fullName>
    </submittedName>
</protein>
<dbReference type="EMBL" id="WIXE01005893">
    <property type="protein sequence ID" value="KAK5981790.1"/>
    <property type="molecule type" value="Genomic_DNA"/>
</dbReference>
<proteinExistence type="predicted"/>
<evidence type="ECO:0000256" key="1">
    <source>
        <dbReference type="SAM" id="Phobius"/>
    </source>
</evidence>
<evidence type="ECO:0000313" key="2">
    <source>
        <dbReference type="EMBL" id="KAK5981790.1"/>
    </source>
</evidence>
<keyword evidence="1" id="KW-0812">Transmembrane</keyword>
<gene>
    <name evidence="2" type="ORF">GCK32_022084</name>
</gene>
<sequence length="58" mass="6737">MIISQDVRFTNEQQQQLQRQLADKITNYASLDEIRSLLVCGAQVGVFLMFLTPFFEKL</sequence>